<keyword evidence="2" id="KW-1185">Reference proteome</keyword>
<dbReference type="InterPro" id="IPR051200">
    <property type="entry name" value="Host-pathogen_enzymatic-act"/>
</dbReference>
<dbReference type="Pfam" id="PF02239">
    <property type="entry name" value="Cytochrom_D1"/>
    <property type="match status" value="1"/>
</dbReference>
<evidence type="ECO:0000313" key="1">
    <source>
        <dbReference type="EMBL" id="TLD72815.1"/>
    </source>
</evidence>
<protein>
    <recommendedName>
        <fullName evidence="3">YncE family protein</fullName>
    </recommendedName>
</protein>
<comment type="caution">
    <text evidence="1">The sequence shown here is derived from an EMBL/GenBank/DDBJ whole genome shotgun (WGS) entry which is preliminary data.</text>
</comment>
<gene>
    <name evidence="1" type="ORF">FEM03_01720</name>
</gene>
<evidence type="ECO:0008006" key="3">
    <source>
        <dbReference type="Google" id="ProtNLM"/>
    </source>
</evidence>
<dbReference type="AlphaFoldDB" id="A0A5R8KLA6"/>
<name>A0A5R8KLA6_9BACT</name>
<dbReference type="PANTHER" id="PTHR47197:SF3">
    <property type="entry name" value="DIHYDRO-HEME D1 DEHYDROGENASE"/>
    <property type="match status" value="1"/>
</dbReference>
<dbReference type="SUPFAM" id="SSF50974">
    <property type="entry name" value="Nitrous oxide reductase, N-terminal domain"/>
    <property type="match status" value="1"/>
</dbReference>
<organism evidence="1 2">
    <name type="scientific">Phragmitibacter flavus</name>
    <dbReference type="NCBI Taxonomy" id="2576071"/>
    <lineage>
        <taxon>Bacteria</taxon>
        <taxon>Pseudomonadati</taxon>
        <taxon>Verrucomicrobiota</taxon>
        <taxon>Verrucomicrobiia</taxon>
        <taxon>Verrucomicrobiales</taxon>
        <taxon>Verrucomicrobiaceae</taxon>
        <taxon>Phragmitibacter</taxon>
    </lineage>
</organism>
<dbReference type="EMBL" id="VAUV01000001">
    <property type="protein sequence ID" value="TLD72815.1"/>
    <property type="molecule type" value="Genomic_DNA"/>
</dbReference>
<dbReference type="Gene3D" id="2.130.10.10">
    <property type="entry name" value="YVTN repeat-like/Quinoprotein amine dehydrogenase"/>
    <property type="match status" value="2"/>
</dbReference>
<dbReference type="Proteomes" id="UP000306196">
    <property type="component" value="Unassembled WGS sequence"/>
</dbReference>
<dbReference type="InterPro" id="IPR011045">
    <property type="entry name" value="N2O_reductase_N"/>
</dbReference>
<dbReference type="OrthoDB" id="9770071at2"/>
<reference evidence="1 2" key="1">
    <citation type="submission" date="2019-05" db="EMBL/GenBank/DDBJ databases">
        <title>Verrucobacter flavum gen. nov., sp. nov. a new member of the family Verrucomicrobiaceae.</title>
        <authorList>
            <person name="Szuroczki S."/>
            <person name="Abbaszade G."/>
            <person name="Szabo A."/>
            <person name="Felfoldi T."/>
            <person name="Schumann P."/>
            <person name="Boka K."/>
            <person name="Keki Z."/>
            <person name="Toumi M."/>
            <person name="Toth E."/>
        </authorList>
    </citation>
    <scope>NUCLEOTIDE SEQUENCE [LARGE SCALE GENOMIC DNA]</scope>
    <source>
        <strain evidence="1 2">MG-N-17</strain>
    </source>
</reference>
<evidence type="ECO:0000313" key="2">
    <source>
        <dbReference type="Proteomes" id="UP000306196"/>
    </source>
</evidence>
<dbReference type="InterPro" id="IPR015943">
    <property type="entry name" value="WD40/YVTN_repeat-like_dom_sf"/>
</dbReference>
<sequence>MFINSNPTVEGPSRAFRMMEQGPGRTFYFVESVAAQPPFSCSHTSMQSSSLLRRAATLAVIASFSLSFSLSQAADLSKGLILCTNKGDQTLSLIDSETNKEIVAIPEEGITGHEVIASKDGKLAFVPIFGDSGVGKPGTDGQHIQVIDLAQKKIVHTIDLGRGLRPHCPIIHPITGDLYVTTENENSITIVDGKTFKVKGSITTGQDQSHMLIISNDGKRGYTSNVGPGTVSVLDLEKNELIKIIPISKICQRIAVSNDDKFIFTSDQTMPQLVVIDATTLEIVKRIDLGDFGYGAAPTPDGKSLVLSLISGDRVGLIDLEKMELTKTVSVPRSPQAVIVRPDGKKAYVSCDRSAQVAVIDLETFKVDTLIQAGKTADGLAWAPAQ</sequence>
<accession>A0A5R8KLA6</accession>
<proteinExistence type="predicted"/>
<dbReference type="PANTHER" id="PTHR47197">
    <property type="entry name" value="PROTEIN NIRF"/>
    <property type="match status" value="1"/>
</dbReference>